<sequence>MKNPPGPSFRRRLLIESLTVVAADPSSQRAWVDEHGVATDEIVLDFDHAFRMVESLVEGGEISREVRPDLQTIDAIFAGMSGRANSERWSREALAVDPGWTEARELARRVLVDVQGEWNLPMPAVCIIR</sequence>
<evidence type="ECO:0000313" key="2">
    <source>
        <dbReference type="Proteomes" id="UP000325211"/>
    </source>
</evidence>
<evidence type="ECO:0000313" key="1">
    <source>
        <dbReference type="EMBL" id="QES52009.1"/>
    </source>
</evidence>
<dbReference type="Proteomes" id="UP000325211">
    <property type="component" value="Chromosome"/>
</dbReference>
<dbReference type="OrthoDB" id="3537207at2"/>
<reference evidence="1 2" key="1">
    <citation type="submission" date="2018-05" db="EMBL/GenBank/DDBJ databases">
        <title>Streptomyces venezuelae.</title>
        <authorList>
            <person name="Kim W."/>
            <person name="Lee N."/>
            <person name="Cho B.-K."/>
        </authorList>
    </citation>
    <scope>NUCLEOTIDE SEQUENCE [LARGE SCALE GENOMIC DNA]</scope>
    <source>
        <strain evidence="1 2">ATCC 21782</strain>
    </source>
</reference>
<proteinExistence type="predicted"/>
<dbReference type="EMBL" id="CP029190">
    <property type="protein sequence ID" value="QES52009.1"/>
    <property type="molecule type" value="Genomic_DNA"/>
</dbReference>
<accession>A0A5P2DGA4</accession>
<protein>
    <submittedName>
        <fullName evidence="1">Uncharacterized protein</fullName>
    </submittedName>
</protein>
<name>A0A5P2DGA4_STRVZ</name>
<dbReference type="AlphaFoldDB" id="A0A5P2DGA4"/>
<organism evidence="1 2">
    <name type="scientific">Streptomyces venezuelae</name>
    <dbReference type="NCBI Taxonomy" id="54571"/>
    <lineage>
        <taxon>Bacteria</taxon>
        <taxon>Bacillati</taxon>
        <taxon>Actinomycetota</taxon>
        <taxon>Actinomycetes</taxon>
        <taxon>Kitasatosporales</taxon>
        <taxon>Streptomycetaceae</taxon>
        <taxon>Streptomyces</taxon>
    </lineage>
</organism>
<gene>
    <name evidence="1" type="ORF">DEJ50_33495</name>
</gene>